<dbReference type="Proteomes" id="UP000006253">
    <property type="component" value="Unassembled WGS sequence"/>
</dbReference>
<keyword evidence="1" id="KW-1133">Transmembrane helix</keyword>
<keyword evidence="1" id="KW-0812">Transmembrane</keyword>
<organism evidence="2 3">
    <name type="scientific">Leptospira kirschneri str. H1</name>
    <dbReference type="NCBI Taxonomy" id="1049966"/>
    <lineage>
        <taxon>Bacteria</taxon>
        <taxon>Pseudomonadati</taxon>
        <taxon>Spirochaetota</taxon>
        <taxon>Spirochaetia</taxon>
        <taxon>Leptospirales</taxon>
        <taxon>Leptospiraceae</taxon>
        <taxon>Leptospira</taxon>
    </lineage>
</organism>
<proteinExistence type="predicted"/>
<reference evidence="2 3" key="1">
    <citation type="submission" date="2012-10" db="EMBL/GenBank/DDBJ databases">
        <authorList>
            <person name="Harkins D.M."/>
            <person name="Durkin A.S."/>
            <person name="Brinkac L.M."/>
            <person name="Selengut J.D."/>
            <person name="Sanka R."/>
            <person name="DePew J."/>
            <person name="Purushe J."/>
            <person name="Peacock S.J."/>
            <person name="Thaipadungpanit J."/>
            <person name="Wuthiekanun V.W."/>
            <person name="Day N.P."/>
            <person name="Vinetz J.M."/>
            <person name="Sutton G.G."/>
            <person name="Nelson W.C."/>
            <person name="Fouts D.E."/>
        </authorList>
    </citation>
    <scope>NUCLEOTIDE SEQUENCE [LARGE SCALE GENOMIC DNA]</scope>
    <source>
        <strain evidence="2 3">H1</strain>
    </source>
</reference>
<gene>
    <name evidence="2" type="ORF">LEP1GSC081_4045</name>
</gene>
<evidence type="ECO:0000313" key="3">
    <source>
        <dbReference type="Proteomes" id="UP000006253"/>
    </source>
</evidence>
<feature type="transmembrane region" description="Helical" evidence="1">
    <location>
        <begin position="68"/>
        <end position="88"/>
    </location>
</feature>
<evidence type="ECO:0000256" key="1">
    <source>
        <dbReference type="SAM" id="Phobius"/>
    </source>
</evidence>
<comment type="caution">
    <text evidence="2">The sequence shown here is derived from an EMBL/GenBank/DDBJ whole genome shotgun (WGS) entry which is preliminary data.</text>
</comment>
<dbReference type="RefSeq" id="WP_004764862.1">
    <property type="nucleotide sequence ID" value="NZ_AHMY02000023.1"/>
</dbReference>
<name>A0A0E2B5R5_9LEPT</name>
<protein>
    <submittedName>
        <fullName evidence="2">PF10825 family protein</fullName>
    </submittedName>
</protein>
<dbReference type="InterPro" id="IPR021215">
    <property type="entry name" value="DUF2752"/>
</dbReference>
<sequence>MLKFRKKTKLALVSFGTFIFYNIPPKYMSGNYTVCLFKLILKRECFGCGTVRGFWCILHLRFEEAFRFNQMIFITFPLFVFCILYWTFNMDFRKLKRNLLGI</sequence>
<accession>A0A0E2B5R5</accession>
<dbReference type="Pfam" id="PF10825">
    <property type="entry name" value="DUF2752"/>
    <property type="match status" value="1"/>
</dbReference>
<evidence type="ECO:0000313" key="2">
    <source>
        <dbReference type="EMBL" id="EKO16623.1"/>
    </source>
</evidence>
<keyword evidence="1" id="KW-0472">Membrane</keyword>
<dbReference type="EMBL" id="AHMY02000023">
    <property type="protein sequence ID" value="EKO16623.1"/>
    <property type="molecule type" value="Genomic_DNA"/>
</dbReference>
<dbReference type="AlphaFoldDB" id="A0A0E2B5R5"/>